<dbReference type="GO" id="GO:0005634">
    <property type="term" value="C:nucleus"/>
    <property type="evidence" value="ECO:0007669"/>
    <property type="project" value="TreeGrafter"/>
</dbReference>
<dbReference type="InterPro" id="IPR029058">
    <property type="entry name" value="AB_hydrolase_fold"/>
</dbReference>
<dbReference type="AlphaFoldDB" id="A0A2J6QL24"/>
<dbReference type="InterPro" id="IPR050593">
    <property type="entry name" value="LovG"/>
</dbReference>
<feature type="domain" description="Serine hydrolase" evidence="2">
    <location>
        <begin position="2"/>
        <end position="289"/>
    </location>
</feature>
<organism evidence="3 4">
    <name type="scientific">Hyaloscypha hepaticicola</name>
    <dbReference type="NCBI Taxonomy" id="2082293"/>
    <lineage>
        <taxon>Eukaryota</taxon>
        <taxon>Fungi</taxon>
        <taxon>Dikarya</taxon>
        <taxon>Ascomycota</taxon>
        <taxon>Pezizomycotina</taxon>
        <taxon>Leotiomycetes</taxon>
        <taxon>Helotiales</taxon>
        <taxon>Hyaloscyphaceae</taxon>
        <taxon>Hyaloscypha</taxon>
    </lineage>
</organism>
<gene>
    <name evidence="3" type="ORF">NA56DRAFT_640780</name>
</gene>
<evidence type="ECO:0000259" key="2">
    <source>
        <dbReference type="Pfam" id="PF03959"/>
    </source>
</evidence>
<dbReference type="Pfam" id="PF03959">
    <property type="entry name" value="FSH1"/>
    <property type="match status" value="1"/>
</dbReference>
<keyword evidence="1" id="KW-0378">Hydrolase</keyword>
<dbReference type="EMBL" id="KZ613466">
    <property type="protein sequence ID" value="PMD26968.1"/>
    <property type="molecule type" value="Genomic_DNA"/>
</dbReference>
<dbReference type="OrthoDB" id="2094269at2759"/>
<sequence length="305" mass="34469">MRFLCFHGYGTSSEIFEQQFASISRALGEHHEYVYLDGEIPVTRTALAGLFQGNTLCYYDGCDAQQVQKAHELVTELLDEEEAPFDAVLANSQGASLAVSYILHHQIQYPDRPSPFRFAVFFTPGVVVSPNRTYKDKEIRSFLDKLDQGDIGKILVGMLDSNGSAMIEPEKFTGLPKLSPRERELCLDLVQEIETLLHTRRIFNVTETNAFPDFTASLDFKDEFPRFFHPVYTEERISIPTVHVIGSDESSAVKRLAEIAKALCEREKVIAVIHRGAHEIPHKTEGVEAVSRAIEKANFMGQRMW</sequence>
<accession>A0A2J6QL24</accession>
<reference evidence="3 4" key="1">
    <citation type="submission" date="2016-05" db="EMBL/GenBank/DDBJ databases">
        <title>A degradative enzymes factory behind the ericoid mycorrhizal symbiosis.</title>
        <authorList>
            <consortium name="DOE Joint Genome Institute"/>
            <person name="Martino E."/>
            <person name="Morin E."/>
            <person name="Grelet G."/>
            <person name="Kuo A."/>
            <person name="Kohler A."/>
            <person name="Daghino S."/>
            <person name="Barry K."/>
            <person name="Choi C."/>
            <person name="Cichocki N."/>
            <person name="Clum A."/>
            <person name="Copeland A."/>
            <person name="Hainaut M."/>
            <person name="Haridas S."/>
            <person name="Labutti K."/>
            <person name="Lindquist E."/>
            <person name="Lipzen A."/>
            <person name="Khouja H.-R."/>
            <person name="Murat C."/>
            <person name="Ohm R."/>
            <person name="Olson A."/>
            <person name="Spatafora J."/>
            <person name="Veneault-Fourrey C."/>
            <person name="Henrissat B."/>
            <person name="Grigoriev I."/>
            <person name="Martin F."/>
            <person name="Perotto S."/>
        </authorList>
    </citation>
    <scope>NUCLEOTIDE SEQUENCE [LARGE SCALE GENOMIC DNA]</scope>
    <source>
        <strain evidence="3 4">UAMH 7357</strain>
    </source>
</reference>
<proteinExistence type="predicted"/>
<dbReference type="Gene3D" id="3.40.50.1820">
    <property type="entry name" value="alpha/beta hydrolase"/>
    <property type="match status" value="1"/>
</dbReference>
<dbReference type="GO" id="GO:0019748">
    <property type="term" value="P:secondary metabolic process"/>
    <property type="evidence" value="ECO:0007669"/>
    <property type="project" value="TreeGrafter"/>
</dbReference>
<evidence type="ECO:0000313" key="3">
    <source>
        <dbReference type="EMBL" id="PMD26968.1"/>
    </source>
</evidence>
<name>A0A2J6QL24_9HELO</name>
<dbReference type="SUPFAM" id="SSF53474">
    <property type="entry name" value="alpha/beta-Hydrolases"/>
    <property type="match status" value="1"/>
</dbReference>
<dbReference type="PANTHER" id="PTHR48070">
    <property type="entry name" value="ESTERASE OVCA2"/>
    <property type="match status" value="1"/>
</dbReference>
<dbReference type="GO" id="GO:0016787">
    <property type="term" value="F:hydrolase activity"/>
    <property type="evidence" value="ECO:0007669"/>
    <property type="project" value="UniProtKB-KW"/>
</dbReference>
<dbReference type="GO" id="GO:0005737">
    <property type="term" value="C:cytoplasm"/>
    <property type="evidence" value="ECO:0007669"/>
    <property type="project" value="TreeGrafter"/>
</dbReference>
<evidence type="ECO:0000313" key="4">
    <source>
        <dbReference type="Proteomes" id="UP000235672"/>
    </source>
</evidence>
<dbReference type="Proteomes" id="UP000235672">
    <property type="component" value="Unassembled WGS sequence"/>
</dbReference>
<protein>
    <recommendedName>
        <fullName evidence="2">Serine hydrolase domain-containing protein</fullName>
    </recommendedName>
</protein>
<keyword evidence="4" id="KW-1185">Reference proteome</keyword>
<dbReference type="PANTHER" id="PTHR48070:SF4">
    <property type="entry name" value="ESTERASE ALNB"/>
    <property type="match status" value="1"/>
</dbReference>
<dbReference type="InterPro" id="IPR005645">
    <property type="entry name" value="FSH-like_dom"/>
</dbReference>
<evidence type="ECO:0000256" key="1">
    <source>
        <dbReference type="ARBA" id="ARBA00022801"/>
    </source>
</evidence>